<keyword evidence="1" id="KW-0812">Transmembrane</keyword>
<keyword evidence="1" id="KW-0472">Membrane</keyword>
<reference evidence="2 3" key="1">
    <citation type="submission" date="2020-09" db="EMBL/GenBank/DDBJ databases">
        <authorList>
            <person name="Yoon J.-W."/>
        </authorList>
    </citation>
    <scope>NUCLEOTIDE SEQUENCE [LARGE SCALE GENOMIC DNA]</scope>
    <source>
        <strain evidence="2 3">KMU-140</strain>
    </source>
</reference>
<keyword evidence="3" id="KW-1185">Reference proteome</keyword>
<dbReference type="SUPFAM" id="SSF55961">
    <property type="entry name" value="Bet v1-like"/>
    <property type="match status" value="1"/>
</dbReference>
<evidence type="ECO:0008006" key="4">
    <source>
        <dbReference type="Google" id="ProtNLM"/>
    </source>
</evidence>
<evidence type="ECO:0000313" key="2">
    <source>
        <dbReference type="EMBL" id="MBD2843151.1"/>
    </source>
</evidence>
<sequence length="157" mass="17994">MARTVELSTQLDCAADEAWDQIHRSALLQHIAFPLIKFVPRGATAFPERWEEGEYRAWMLLLAVLPIGWQAIVISKPEAKGAVRFLRDNGYGPLIKRWDHWIEIAPENATTTRYVDRVTIEAGILTPVIAAFARVFYGHRQRRWRALAASDFHALEK</sequence>
<keyword evidence="1" id="KW-1133">Transmembrane helix</keyword>
<proteinExistence type="predicted"/>
<dbReference type="Proteomes" id="UP000635384">
    <property type="component" value="Unassembled WGS sequence"/>
</dbReference>
<accession>A0ABR8KYB2</accession>
<gene>
    <name evidence="2" type="ORF">IB285_12895</name>
</gene>
<name>A0ABR8KYB2_9SPHN</name>
<dbReference type="RefSeq" id="WP_190788547.1">
    <property type="nucleotide sequence ID" value="NZ_JACXLC010000001.1"/>
</dbReference>
<feature type="transmembrane region" description="Helical" evidence="1">
    <location>
        <begin position="55"/>
        <end position="74"/>
    </location>
</feature>
<evidence type="ECO:0000256" key="1">
    <source>
        <dbReference type="SAM" id="Phobius"/>
    </source>
</evidence>
<dbReference type="EMBL" id="JACXLC010000001">
    <property type="protein sequence ID" value="MBD2843151.1"/>
    <property type="molecule type" value="Genomic_DNA"/>
</dbReference>
<comment type="caution">
    <text evidence="2">The sequence shown here is derived from an EMBL/GenBank/DDBJ whole genome shotgun (WGS) entry which is preliminary data.</text>
</comment>
<organism evidence="2 3">
    <name type="scientific">Erythrobacter rubeus</name>
    <dbReference type="NCBI Taxonomy" id="2760803"/>
    <lineage>
        <taxon>Bacteria</taxon>
        <taxon>Pseudomonadati</taxon>
        <taxon>Pseudomonadota</taxon>
        <taxon>Alphaproteobacteria</taxon>
        <taxon>Sphingomonadales</taxon>
        <taxon>Erythrobacteraceae</taxon>
        <taxon>Erythrobacter/Porphyrobacter group</taxon>
        <taxon>Erythrobacter</taxon>
    </lineage>
</organism>
<evidence type="ECO:0000313" key="3">
    <source>
        <dbReference type="Proteomes" id="UP000635384"/>
    </source>
</evidence>
<protein>
    <recommendedName>
        <fullName evidence="4">Ligand-binding SRPBCC domain-containing protein</fullName>
    </recommendedName>
</protein>